<evidence type="ECO:0000259" key="4">
    <source>
        <dbReference type="Pfam" id="PF25796"/>
    </source>
</evidence>
<dbReference type="InterPro" id="IPR058036">
    <property type="entry name" value="BREX_BrxC_4th"/>
</dbReference>
<comment type="caution">
    <text evidence="5">The sequence shown here is derived from an EMBL/GenBank/DDBJ whole genome shotgun (WGS) entry which is preliminary data.</text>
</comment>
<dbReference type="InterPro" id="IPR027417">
    <property type="entry name" value="P-loop_NTPase"/>
</dbReference>
<sequence length="1195" mass="139008">MKIQNMFYDDINRKINGVIKVDQDTLDVTKQEVDEYVITRELKKHFITFFNSYSDSFKQETDDIGVWISGFFGSGKSHFLKILSYILENKEIDGKTTVERFRNKLEDDPETFMLIDQCTKTPAETILFNIDIEGPMNKDKTAVMQVFAKMFYNHLGYYGDNFKVAKLEQYIDKKGKLDEFRRVFEEKNGSSWVDSRDSFDFLEDEVVETLVEVVGMSETAARNWFDSEEEINLSIANLVKEMKDYVKDKPKDYRLLFMIDEVGQYVGGDTDMLLNLQSLAEKIGSECGGKIWIMCTGQEAIDEIIRTRTDEFSRIQARFKTRLSLSSSSADEVIQKRILRKNNESKLFLENTYENRRNEMANLFKFRESVGDIRGFESAEEFSVNFPFVPYQFILMQKVFSEIRKHGNAGKHLSGGERSMLSGFQEATQRIQDKDENAIVPFYMFYDTVHTFLDSSIRQVVERCERAIQDNKGLEPGDENVLKLLYMIRYVDDVPAKLDNIIILMADDIRVDKINERTKIQESLDRLIKQNYIARTGDTYNFLTNEEQDVEREIKNEYVEPSEVSRDIAEIIFGQIYNAKKYRYNNKYDFDFDKKVDDSYIGKHSDNMEIQILTQATSQIDKYELKLIAASNKKVICVLAETEYYNYLEEAKKIKKYARKKNVSQLPKTMQDIIRTKQELAETYEQDAKEQLIEAFKQAIFYIDGENANITSGTPKEKIDMAFSNLVGDIYRDLNMIEENADSDEDILNLLSGKNDDGTMKGFEPNRKAANEVETFIDFQHNQQLPTTMADVQKRFQAIPYGWKEIDVAYVVARLIYEQKVTIKYGGETIRADNKRLPDLLRKKTEIGKTRIQKRKAIASKDIKEVKEFLRDFFGAMTLPQDDDGLSIYIVDKFEELQSHYNNLLQKYQTRTYPDKNKIHEADSTISALLKAKTDNIALVKKLIDMQDDLYDMQDDMDKVESFFDSQVNTFNAAVKLEADLKHDREYLVEETEVNEALNQIRLIVLINPSKDNYNYTDITKLNNLMKIVHDGHDKLLDAKKEDLFEIVRACMEEIHSADTDTLDTNIKAVIKRSDDFYTNRKESITNATSLAILESYIPGLWTQKDKFTKHITDLTKSNQHEKDLLEKKRTAQENKAVKEEVKEPVKVKHIKSLHRQILFPAKRIESEEEARAYAKEIEQKLLISIRDCDGIDIS</sequence>
<dbReference type="SUPFAM" id="SSF52540">
    <property type="entry name" value="P-loop containing nucleoside triphosphate hydrolases"/>
    <property type="match status" value="1"/>
</dbReference>
<dbReference type="Pfam" id="PF25791">
    <property type="entry name" value="WHD_BREX_BrxC"/>
    <property type="match status" value="1"/>
</dbReference>
<dbReference type="Pfam" id="PF25796">
    <property type="entry name" value="BREX_BrxC_4th"/>
    <property type="match status" value="1"/>
</dbReference>
<dbReference type="AlphaFoldDB" id="A0A0R2KMA5"/>
<proteinExistence type="predicted"/>
<organism evidence="5 6">
    <name type="scientific">Ligilactobacillus ceti DSM 22408</name>
    <dbReference type="NCBI Taxonomy" id="1122146"/>
    <lineage>
        <taxon>Bacteria</taxon>
        <taxon>Bacillati</taxon>
        <taxon>Bacillota</taxon>
        <taxon>Bacilli</taxon>
        <taxon>Lactobacillales</taxon>
        <taxon>Lactobacillaceae</taxon>
        <taxon>Ligilactobacillus</taxon>
    </lineage>
</organism>
<evidence type="ECO:0000259" key="3">
    <source>
        <dbReference type="Pfam" id="PF25792"/>
    </source>
</evidence>
<protein>
    <recommendedName>
        <fullName evidence="7">BREX system P-loop protein BrxC</fullName>
    </recommendedName>
</protein>
<dbReference type="Proteomes" id="UP000051500">
    <property type="component" value="Unassembled WGS sequence"/>
</dbReference>
<accession>A0A0R2KMA5</accession>
<dbReference type="InterPro" id="IPR058038">
    <property type="entry name" value="BREX_BrxC_wHTH"/>
</dbReference>
<dbReference type="InterPro" id="IPR058037">
    <property type="entry name" value="BREX_BrxC_helical"/>
</dbReference>
<evidence type="ECO:0000313" key="5">
    <source>
        <dbReference type="EMBL" id="KRN88806.1"/>
    </source>
</evidence>
<feature type="domain" description="Probable ATP-binding protein BrxC alpha-helical" evidence="3">
    <location>
        <begin position="863"/>
        <end position="984"/>
    </location>
</feature>
<dbReference type="Pfam" id="PF25792">
    <property type="entry name" value="BREX_BrxC_helical"/>
    <property type="match status" value="1"/>
</dbReference>
<dbReference type="InterPro" id="IPR045725">
    <property type="entry name" value="DUF6079_N"/>
</dbReference>
<evidence type="ECO:0008006" key="7">
    <source>
        <dbReference type="Google" id="ProtNLM"/>
    </source>
</evidence>
<dbReference type="OrthoDB" id="3201900at2"/>
<dbReference type="EMBL" id="JQBZ01000025">
    <property type="protein sequence ID" value="KRN88806.1"/>
    <property type="molecule type" value="Genomic_DNA"/>
</dbReference>
<feature type="domain" description="Probable ATP-binding protein BrxC winged helix-turn-helix" evidence="2">
    <location>
        <begin position="734"/>
        <end position="856"/>
    </location>
</feature>
<dbReference type="Pfam" id="PF19557">
    <property type="entry name" value="DUF6079_1st"/>
    <property type="match status" value="1"/>
</dbReference>
<name>A0A0R2KMA5_9LACO</name>
<evidence type="ECO:0000259" key="1">
    <source>
        <dbReference type="Pfam" id="PF19557"/>
    </source>
</evidence>
<keyword evidence="6" id="KW-1185">Reference proteome</keyword>
<feature type="domain" description="DUF6079" evidence="1">
    <location>
        <begin position="22"/>
        <end position="106"/>
    </location>
</feature>
<evidence type="ECO:0000259" key="2">
    <source>
        <dbReference type="Pfam" id="PF25791"/>
    </source>
</evidence>
<dbReference type="PATRIC" id="fig|1122146.4.peg.805"/>
<dbReference type="InterPro" id="IPR047679">
    <property type="entry name" value="BREX_BrxC"/>
</dbReference>
<feature type="domain" description="Probable ATP-binding protein BrxC 4th six-stranded beta-sheet" evidence="4">
    <location>
        <begin position="559"/>
        <end position="726"/>
    </location>
</feature>
<dbReference type="STRING" id="1122146.IV53_GL000776"/>
<dbReference type="RefSeq" id="WP_027107209.1">
    <property type="nucleotide sequence ID" value="NZ_JQBZ01000025.1"/>
</dbReference>
<gene>
    <name evidence="5" type="ORF">IV53_GL000776</name>
</gene>
<reference evidence="5 6" key="1">
    <citation type="journal article" date="2015" name="Genome Announc.">
        <title>Expanding the biotechnology potential of lactobacilli through comparative genomics of 213 strains and associated genera.</title>
        <authorList>
            <person name="Sun Z."/>
            <person name="Harris H.M."/>
            <person name="McCann A."/>
            <person name="Guo C."/>
            <person name="Argimon S."/>
            <person name="Zhang W."/>
            <person name="Yang X."/>
            <person name="Jeffery I.B."/>
            <person name="Cooney J.C."/>
            <person name="Kagawa T.F."/>
            <person name="Liu W."/>
            <person name="Song Y."/>
            <person name="Salvetti E."/>
            <person name="Wrobel A."/>
            <person name="Rasinkangas P."/>
            <person name="Parkhill J."/>
            <person name="Rea M.C."/>
            <person name="O'Sullivan O."/>
            <person name="Ritari J."/>
            <person name="Douillard F.P."/>
            <person name="Paul Ross R."/>
            <person name="Yang R."/>
            <person name="Briner A.E."/>
            <person name="Felis G.E."/>
            <person name="de Vos W.M."/>
            <person name="Barrangou R."/>
            <person name="Klaenhammer T.R."/>
            <person name="Caufield P.W."/>
            <person name="Cui Y."/>
            <person name="Zhang H."/>
            <person name="O'Toole P.W."/>
        </authorList>
    </citation>
    <scope>NUCLEOTIDE SEQUENCE [LARGE SCALE GENOMIC DNA]</scope>
    <source>
        <strain evidence="5 6">DSM 22408</strain>
    </source>
</reference>
<dbReference type="eggNOG" id="COG1196">
    <property type="taxonomic scope" value="Bacteria"/>
</dbReference>
<dbReference type="NCBIfam" id="NF033441">
    <property type="entry name" value="BREX_BrxC"/>
    <property type="match status" value="1"/>
</dbReference>
<evidence type="ECO:0000313" key="6">
    <source>
        <dbReference type="Proteomes" id="UP000051500"/>
    </source>
</evidence>